<dbReference type="CDD" id="cd03137">
    <property type="entry name" value="GATase1_AraC_1"/>
    <property type="match status" value="1"/>
</dbReference>
<dbReference type="EC" id="4.2.1.103" evidence="2"/>
<dbReference type="PANTHER" id="PTHR43130:SF3">
    <property type="entry name" value="HTH-TYPE TRANSCRIPTIONAL REGULATOR RV1931C"/>
    <property type="match status" value="1"/>
</dbReference>
<comment type="caution">
    <text evidence="2">The sequence shown here is derived from an EMBL/GenBank/DDBJ whole genome shotgun (WGS) entry which is preliminary data.</text>
</comment>
<dbReference type="InterPro" id="IPR052158">
    <property type="entry name" value="INH-QAR"/>
</dbReference>
<evidence type="ECO:0000313" key="2">
    <source>
        <dbReference type="EMBL" id="KAA6314367.1"/>
    </source>
</evidence>
<dbReference type="InterPro" id="IPR002818">
    <property type="entry name" value="DJ-1/PfpI"/>
</dbReference>
<proteinExistence type="predicted"/>
<dbReference type="InterPro" id="IPR029062">
    <property type="entry name" value="Class_I_gatase-like"/>
</dbReference>
<dbReference type="GO" id="GO:0050549">
    <property type="term" value="F:cyclohexyl-isocyanide hydratase activity"/>
    <property type="evidence" value="ECO:0007669"/>
    <property type="project" value="UniProtKB-EC"/>
</dbReference>
<protein>
    <submittedName>
        <fullName evidence="2">Isonitrile hydratase</fullName>
        <ecNumber evidence="2">4.2.1.103</ecNumber>
    </submittedName>
</protein>
<evidence type="ECO:0000259" key="1">
    <source>
        <dbReference type="Pfam" id="PF01965"/>
    </source>
</evidence>
<reference evidence="2" key="1">
    <citation type="submission" date="2019-03" db="EMBL/GenBank/DDBJ databases">
        <title>Single cell metagenomics reveals metabolic interactions within the superorganism composed of flagellate Streblomastix strix and complex community of Bacteroidetes bacteria on its surface.</title>
        <authorList>
            <person name="Treitli S.C."/>
            <person name="Kolisko M."/>
            <person name="Husnik F."/>
            <person name="Keeling P."/>
            <person name="Hampl V."/>
        </authorList>
    </citation>
    <scope>NUCLEOTIDE SEQUENCE</scope>
    <source>
        <strain evidence="2">STM</strain>
    </source>
</reference>
<dbReference type="PANTHER" id="PTHR43130">
    <property type="entry name" value="ARAC-FAMILY TRANSCRIPTIONAL REGULATOR"/>
    <property type="match status" value="1"/>
</dbReference>
<dbReference type="EMBL" id="SNRY01005681">
    <property type="protein sequence ID" value="KAA6314367.1"/>
    <property type="molecule type" value="Genomic_DNA"/>
</dbReference>
<sequence>MKTQNSIRHIAILVHPYSTLLNISGPMEVFQTAINNIDKVDKKVDFSYQIHIISAQKTKKNEIASGISIISEGCFKAITYPIDTLIVAGAPRRNGYKKEVLNWLKKQAGIVRRICSVCAGAFILAEAGILIGRKATTHWKLCEEMANAYPETAVNMEAIFVKDGNVYTSAGVTAGMDLALALIEEDLGRSFAI</sequence>
<gene>
    <name evidence="2" type="ORF">EZS27_035011</name>
</gene>
<dbReference type="SUPFAM" id="SSF52317">
    <property type="entry name" value="Class I glutamine amidotransferase-like"/>
    <property type="match status" value="1"/>
</dbReference>
<organism evidence="2">
    <name type="scientific">termite gut metagenome</name>
    <dbReference type="NCBI Taxonomy" id="433724"/>
    <lineage>
        <taxon>unclassified sequences</taxon>
        <taxon>metagenomes</taxon>
        <taxon>organismal metagenomes</taxon>
    </lineage>
</organism>
<keyword evidence="2" id="KW-0456">Lyase</keyword>
<accession>A0A5J4PXH0</accession>
<dbReference type="GO" id="GO:0006355">
    <property type="term" value="P:regulation of DNA-templated transcription"/>
    <property type="evidence" value="ECO:0007669"/>
    <property type="project" value="TreeGrafter"/>
</dbReference>
<name>A0A5J4PXH0_9ZZZZ</name>
<dbReference type="AlphaFoldDB" id="A0A5J4PXH0"/>
<dbReference type="Pfam" id="PF01965">
    <property type="entry name" value="DJ-1_PfpI"/>
    <property type="match status" value="1"/>
</dbReference>
<dbReference type="Gene3D" id="3.40.50.880">
    <property type="match status" value="1"/>
</dbReference>
<feature type="domain" description="DJ-1/PfpI" evidence="1">
    <location>
        <begin position="9"/>
        <end position="185"/>
    </location>
</feature>